<keyword evidence="1" id="KW-0472">Membrane</keyword>
<dbReference type="RefSeq" id="XP_017867077.1">
    <property type="nucleotide sequence ID" value="XM_018011588.1"/>
</dbReference>
<organism evidence="2 3">
    <name type="scientific">Drosophila arizonae</name>
    <name type="common">Fruit fly</name>
    <dbReference type="NCBI Taxonomy" id="7263"/>
    <lineage>
        <taxon>Eukaryota</taxon>
        <taxon>Metazoa</taxon>
        <taxon>Ecdysozoa</taxon>
        <taxon>Arthropoda</taxon>
        <taxon>Hexapoda</taxon>
        <taxon>Insecta</taxon>
        <taxon>Pterygota</taxon>
        <taxon>Neoptera</taxon>
        <taxon>Endopterygota</taxon>
        <taxon>Diptera</taxon>
        <taxon>Brachycera</taxon>
        <taxon>Muscomorpha</taxon>
        <taxon>Ephydroidea</taxon>
        <taxon>Drosophilidae</taxon>
        <taxon>Drosophila</taxon>
    </lineage>
</organism>
<dbReference type="GeneID" id="108616406"/>
<name>A0ABM1PIP1_DROAR</name>
<sequence length="111" mass="12948">MERGYLELTYCVLLIIIVLMIWVFATSCKRGETTPEETSTQRTSRRPNRTAARDTRVTIARTLWSSDVSTVVMVIFFTLNQTARRPHAYRSSWRRMRRICPAMKRSCVCAI</sequence>
<keyword evidence="1" id="KW-0812">Transmembrane</keyword>
<evidence type="ECO:0000313" key="3">
    <source>
        <dbReference type="RefSeq" id="XP_017867077.1"/>
    </source>
</evidence>
<feature type="transmembrane region" description="Helical" evidence="1">
    <location>
        <begin position="7"/>
        <end position="25"/>
    </location>
</feature>
<accession>A0ABM1PIP1</accession>
<protein>
    <submittedName>
        <fullName evidence="3">Uncharacterized protein LOC108616406 isoform X15</fullName>
    </submittedName>
</protein>
<reference evidence="2" key="2">
    <citation type="journal article" date="2016" name="G3 (Bethesda)">
        <title>Genome Evolution in Three Species of Cactophilic Drosophila.</title>
        <authorList>
            <person name="Sanchez-Flores A."/>
            <person name="Penazola F."/>
            <person name="Carpinteyro-Ponce J."/>
            <person name="Nazario-Yepiz N."/>
            <person name="Abreu-Goodger C."/>
            <person name="Machado C.A."/>
            <person name="Markow T.A."/>
        </authorList>
    </citation>
    <scope>NUCLEOTIDE SEQUENCE [LARGE SCALE GENOMIC DNA]</scope>
</reference>
<evidence type="ECO:0000256" key="1">
    <source>
        <dbReference type="SAM" id="Phobius"/>
    </source>
</evidence>
<proteinExistence type="predicted"/>
<reference evidence="3" key="3">
    <citation type="submission" date="2025-08" db="UniProtKB">
        <authorList>
            <consortium name="RefSeq"/>
        </authorList>
    </citation>
    <scope>IDENTIFICATION</scope>
    <source>
        <tissue evidence="3">Whole organism</tissue>
    </source>
</reference>
<dbReference type="PROSITE" id="PS51257">
    <property type="entry name" value="PROKAR_LIPOPROTEIN"/>
    <property type="match status" value="1"/>
</dbReference>
<evidence type="ECO:0000313" key="2">
    <source>
        <dbReference type="Proteomes" id="UP000694904"/>
    </source>
</evidence>
<reference evidence="2" key="1">
    <citation type="journal article" date="1997" name="Nucleic Acids Res.">
        <title>tRNAscan-SE: a program for improved detection of transfer RNA genes in genomic sequence.</title>
        <authorList>
            <person name="Lowe T.M."/>
            <person name="Eddy S.R."/>
        </authorList>
    </citation>
    <scope>NUCLEOTIDE SEQUENCE [LARGE SCALE GENOMIC DNA]</scope>
</reference>
<keyword evidence="2" id="KW-1185">Reference proteome</keyword>
<keyword evidence="1" id="KW-1133">Transmembrane helix</keyword>
<dbReference type="Proteomes" id="UP000694904">
    <property type="component" value="Chromosome 5"/>
</dbReference>
<gene>
    <name evidence="3" type="primary">LOC108616406</name>
</gene>